<dbReference type="VEuPathDB" id="MicrosporidiaDB:VCUG_02328"/>
<accession>L2GS29</accession>
<organism evidence="1 2">
    <name type="scientific">Vavraia culicis (isolate floridensis)</name>
    <name type="common">Microsporidian parasite</name>
    <dbReference type="NCBI Taxonomy" id="948595"/>
    <lineage>
        <taxon>Eukaryota</taxon>
        <taxon>Fungi</taxon>
        <taxon>Fungi incertae sedis</taxon>
        <taxon>Microsporidia</taxon>
        <taxon>Pleistophoridae</taxon>
        <taxon>Vavraia</taxon>
    </lineage>
</organism>
<sequence>MRDMKASVTKTLDSTNTITYTLNHQIDRILPANDMFYLCTYAHDPLNDTRTGKVLKCTPTFEIKAEASNNGCLDATFIDECLFTVNSDCIDILDQDLKRLQSMSLKNVGLCVSARERNLTVGCFDGTAWSGDGTIWRNSSVMNDDTALVNEVSTSARNTTVQANIKAPSSNDSAHRNGRTVRVSDKALWAVHMSTSTKYVCMGGDDQHLYLLDNDLTLAHKIKIGNIVISICSEGSHILVGTYNNRLYRLDTRMNKIVEECMTMGSAWRIRKENGGMIMPCMYDGIVLMDNTSISTMYENEYDVVTHYKIDGLVYDCCIYGNALYYASFYEGKVFRYDVFGGTA</sequence>
<dbReference type="EMBL" id="GL877458">
    <property type="protein sequence ID" value="ELA46192.1"/>
    <property type="molecule type" value="Genomic_DNA"/>
</dbReference>
<dbReference type="AlphaFoldDB" id="L2GS29"/>
<dbReference type="RefSeq" id="XP_008075337.1">
    <property type="nucleotide sequence ID" value="XM_008077146.1"/>
</dbReference>
<dbReference type="GeneID" id="19880191"/>
<dbReference type="OMA" id="KTESMAY"/>
<dbReference type="InterPro" id="IPR015943">
    <property type="entry name" value="WD40/YVTN_repeat-like_dom_sf"/>
</dbReference>
<evidence type="ECO:0000313" key="2">
    <source>
        <dbReference type="Proteomes" id="UP000011081"/>
    </source>
</evidence>
<dbReference type="Proteomes" id="UP000011081">
    <property type="component" value="Unassembled WGS sequence"/>
</dbReference>
<name>L2GS29_VAVCU</name>
<gene>
    <name evidence="1" type="ORF">VCUG_02328</name>
</gene>
<keyword evidence="2" id="KW-1185">Reference proteome</keyword>
<dbReference type="InParanoid" id="L2GS29"/>
<proteinExistence type="predicted"/>
<reference evidence="2" key="1">
    <citation type="submission" date="2011-03" db="EMBL/GenBank/DDBJ databases">
        <title>The genome sequence of Vavraia culicis strain floridensis.</title>
        <authorList>
            <consortium name="The Broad Institute Genome Sequencing Platform"/>
            <person name="Cuomo C."/>
            <person name="Becnel J."/>
            <person name="Sanscrainte N."/>
            <person name="Young S.K."/>
            <person name="Zeng Q."/>
            <person name="Gargeya S."/>
            <person name="Fitzgerald M."/>
            <person name="Haas B."/>
            <person name="Abouelleil A."/>
            <person name="Alvarado L."/>
            <person name="Arachchi H.M."/>
            <person name="Berlin A."/>
            <person name="Chapman S.B."/>
            <person name="Gearin G."/>
            <person name="Goldberg J."/>
            <person name="Griggs A."/>
            <person name="Gujja S."/>
            <person name="Hansen M."/>
            <person name="Heiman D."/>
            <person name="Howarth C."/>
            <person name="Larimer J."/>
            <person name="Lui A."/>
            <person name="MacDonald P.J.P."/>
            <person name="McCowen C."/>
            <person name="Montmayeur A."/>
            <person name="Murphy C."/>
            <person name="Neiman D."/>
            <person name="Pearson M."/>
            <person name="Priest M."/>
            <person name="Roberts A."/>
            <person name="Saif S."/>
            <person name="Shea T."/>
            <person name="Sisk P."/>
            <person name="Stolte C."/>
            <person name="Sykes S."/>
            <person name="Wortman J."/>
            <person name="Nusbaum C."/>
            <person name="Birren B."/>
        </authorList>
    </citation>
    <scope>NUCLEOTIDE SEQUENCE [LARGE SCALE GENOMIC DNA]</scope>
    <source>
        <strain evidence="2">floridensis</strain>
    </source>
</reference>
<dbReference type="Gene3D" id="2.130.10.10">
    <property type="entry name" value="YVTN repeat-like/Quinoprotein amine dehydrogenase"/>
    <property type="match status" value="1"/>
</dbReference>
<dbReference type="SUPFAM" id="SSF69322">
    <property type="entry name" value="Tricorn protease domain 2"/>
    <property type="match status" value="1"/>
</dbReference>
<dbReference type="STRING" id="948595.L2GS29"/>
<dbReference type="HOGENOM" id="CLU_085115_0_0_1"/>
<dbReference type="OrthoDB" id="1930760at2759"/>
<evidence type="ECO:0000313" key="1">
    <source>
        <dbReference type="EMBL" id="ELA46192.1"/>
    </source>
</evidence>
<protein>
    <submittedName>
        <fullName evidence="1">Uncharacterized protein</fullName>
    </submittedName>
</protein>